<evidence type="ECO:0000313" key="3">
    <source>
        <dbReference type="Proteomes" id="UP000275385"/>
    </source>
</evidence>
<keyword evidence="3" id="KW-1185">Reference proteome</keyword>
<feature type="region of interest" description="Disordered" evidence="1">
    <location>
        <begin position="195"/>
        <end position="224"/>
    </location>
</feature>
<dbReference type="OrthoDB" id="5221663at2759"/>
<dbReference type="AlphaFoldDB" id="A0A420Y2F0"/>
<accession>A0A420Y2F0</accession>
<feature type="compositionally biased region" description="Low complexity" evidence="1">
    <location>
        <begin position="199"/>
        <end position="217"/>
    </location>
</feature>
<reference evidence="2 3" key="1">
    <citation type="submission" date="2018-08" db="EMBL/GenBank/DDBJ databases">
        <title>Draft genome of the lignicolous fungus Coniochaeta pulveracea.</title>
        <authorList>
            <person name="Borstlap C.J."/>
            <person name="De Witt R.N."/>
            <person name="Botha A."/>
            <person name="Volschenk H."/>
        </authorList>
    </citation>
    <scope>NUCLEOTIDE SEQUENCE [LARGE SCALE GENOMIC DNA]</scope>
    <source>
        <strain evidence="2 3">CAB683</strain>
    </source>
</reference>
<sequence>MSNEHEPGPSQDRGRTRHSLPPSQPDPPPQPRPPSDTIGTYLTAIAKALTEALRMFQYADKRLWEENGDEYEQIQELEMTLVEAKRDFIEMGKLVGGGLYYESDRRIDTLRELHDLSDRFAAHTETFKDWLRTGGPINPVWIKDTISLRKDLHRAQCRAARRIYVSDQEATSSSDAVRCLGAVIVTRALRRVREEQDHQPAWQQQQPPTDDVVPSPKGKGRGRRGSLESIIPVCNSIGHFERLGEADLAFVCDFCDGFLVWPNLHALPTERKYPGPLTAEGYPSWAASGRNHGGGEEKDVVFAPLAIANHLPLRKGKWMARTVCPYCEEYTYFDQGDGDGERKWGVDGEFAGVEELGAHLGWTHTALPRPGGVTKGGCVVM</sequence>
<evidence type="ECO:0000256" key="1">
    <source>
        <dbReference type="SAM" id="MobiDB-lite"/>
    </source>
</evidence>
<feature type="region of interest" description="Disordered" evidence="1">
    <location>
        <begin position="1"/>
        <end position="38"/>
    </location>
</feature>
<comment type="caution">
    <text evidence="2">The sequence shown here is derived from an EMBL/GenBank/DDBJ whole genome shotgun (WGS) entry which is preliminary data.</text>
</comment>
<organism evidence="2 3">
    <name type="scientific">Coniochaeta pulveracea</name>
    <dbReference type="NCBI Taxonomy" id="177199"/>
    <lineage>
        <taxon>Eukaryota</taxon>
        <taxon>Fungi</taxon>
        <taxon>Dikarya</taxon>
        <taxon>Ascomycota</taxon>
        <taxon>Pezizomycotina</taxon>
        <taxon>Sordariomycetes</taxon>
        <taxon>Sordariomycetidae</taxon>
        <taxon>Coniochaetales</taxon>
        <taxon>Coniochaetaceae</taxon>
        <taxon>Coniochaeta</taxon>
    </lineage>
</organism>
<name>A0A420Y2F0_9PEZI</name>
<gene>
    <name evidence="2" type="ORF">DL546_000914</name>
</gene>
<protein>
    <submittedName>
        <fullName evidence="2">Uncharacterized protein</fullName>
    </submittedName>
</protein>
<feature type="compositionally biased region" description="Pro residues" evidence="1">
    <location>
        <begin position="22"/>
        <end position="34"/>
    </location>
</feature>
<dbReference type="STRING" id="177199.A0A420Y2F0"/>
<dbReference type="Proteomes" id="UP000275385">
    <property type="component" value="Unassembled WGS sequence"/>
</dbReference>
<evidence type="ECO:0000313" key="2">
    <source>
        <dbReference type="EMBL" id="RKU42042.1"/>
    </source>
</evidence>
<proteinExistence type="predicted"/>
<dbReference type="EMBL" id="QVQW01000062">
    <property type="protein sequence ID" value="RKU42042.1"/>
    <property type="molecule type" value="Genomic_DNA"/>
</dbReference>